<dbReference type="Proteomes" id="UP000223913">
    <property type="component" value="Unassembled WGS sequence"/>
</dbReference>
<dbReference type="Gene3D" id="1.10.260.40">
    <property type="entry name" value="lambda repressor-like DNA-binding domains"/>
    <property type="match status" value="1"/>
</dbReference>
<dbReference type="Pfam" id="PF01381">
    <property type="entry name" value="HTH_3"/>
    <property type="match status" value="1"/>
</dbReference>
<evidence type="ECO:0000259" key="3">
    <source>
        <dbReference type="PROSITE" id="PS50943"/>
    </source>
</evidence>
<comment type="caution">
    <text evidence="4">The sequence shown here is derived from an EMBL/GenBank/DDBJ whole genome shotgun (WGS) entry which is preliminary data.</text>
</comment>
<dbReference type="PROSITE" id="PS50943">
    <property type="entry name" value="HTH_CROC1"/>
    <property type="match status" value="1"/>
</dbReference>
<dbReference type="PANTHER" id="PTHR46558:SF11">
    <property type="entry name" value="HTH-TYPE TRANSCRIPTIONAL REGULATOR XRE"/>
    <property type="match status" value="1"/>
</dbReference>
<dbReference type="InterPro" id="IPR010982">
    <property type="entry name" value="Lambda_DNA-bd_dom_sf"/>
</dbReference>
<keyword evidence="1" id="KW-0238">DNA-binding</keyword>
<dbReference type="RefSeq" id="WP_099152454.1">
    <property type="nucleotide sequence ID" value="NZ_PDUD01000027.1"/>
</dbReference>
<dbReference type="OrthoDB" id="800066at2"/>
<feature type="domain" description="HTH cro/C1-type" evidence="3">
    <location>
        <begin position="16"/>
        <end position="70"/>
    </location>
</feature>
<dbReference type="InterPro" id="IPR001387">
    <property type="entry name" value="Cro/C1-type_HTH"/>
</dbReference>
<keyword evidence="5" id="KW-1185">Reference proteome</keyword>
<keyword evidence="2" id="KW-0175">Coiled coil</keyword>
<organism evidence="4 5">
    <name type="scientific">Flavilitoribacter nigricans (strain ATCC 23147 / DSM 23189 / NBRC 102662 / NCIMB 1420 / SS-2)</name>
    <name type="common">Lewinella nigricans</name>
    <dbReference type="NCBI Taxonomy" id="1122177"/>
    <lineage>
        <taxon>Bacteria</taxon>
        <taxon>Pseudomonadati</taxon>
        <taxon>Bacteroidota</taxon>
        <taxon>Saprospiria</taxon>
        <taxon>Saprospirales</taxon>
        <taxon>Lewinellaceae</taxon>
        <taxon>Flavilitoribacter</taxon>
    </lineage>
</organism>
<evidence type="ECO:0000256" key="2">
    <source>
        <dbReference type="SAM" id="Coils"/>
    </source>
</evidence>
<protein>
    <recommendedName>
        <fullName evidence="3">HTH cro/C1-type domain-containing protein</fullName>
    </recommendedName>
</protein>
<reference evidence="4 5" key="1">
    <citation type="submission" date="2017-10" db="EMBL/GenBank/DDBJ databases">
        <title>The draft genome sequence of Lewinella nigricans NBRC 102662.</title>
        <authorList>
            <person name="Wang K."/>
        </authorList>
    </citation>
    <scope>NUCLEOTIDE SEQUENCE [LARGE SCALE GENOMIC DNA]</scope>
    <source>
        <strain evidence="4 5">NBRC 102662</strain>
    </source>
</reference>
<evidence type="ECO:0000313" key="5">
    <source>
        <dbReference type="Proteomes" id="UP000223913"/>
    </source>
</evidence>
<dbReference type="CDD" id="cd00093">
    <property type="entry name" value="HTH_XRE"/>
    <property type="match status" value="1"/>
</dbReference>
<dbReference type="PANTHER" id="PTHR46558">
    <property type="entry name" value="TRACRIPTIONAL REGULATORY PROTEIN-RELATED-RELATED"/>
    <property type="match status" value="1"/>
</dbReference>
<dbReference type="AlphaFoldDB" id="A0A2D0N6Q2"/>
<feature type="coiled-coil region" evidence="2">
    <location>
        <begin position="65"/>
        <end position="92"/>
    </location>
</feature>
<dbReference type="SMART" id="SM00530">
    <property type="entry name" value="HTH_XRE"/>
    <property type="match status" value="1"/>
</dbReference>
<dbReference type="GO" id="GO:0003677">
    <property type="term" value="F:DNA binding"/>
    <property type="evidence" value="ECO:0007669"/>
    <property type="project" value="UniProtKB-KW"/>
</dbReference>
<name>A0A2D0N6Q2_FLAN2</name>
<evidence type="ECO:0000313" key="4">
    <source>
        <dbReference type="EMBL" id="PHN04068.1"/>
    </source>
</evidence>
<sequence>MELTKNTIINYLSSNIKCLRRKKGFSQEELAQKIGLNRGNIASYENGTAEPKICNLLKLSRIFEVSIIDLTMKDLQDEVNQIEAQLKYENLNGPDPEQIAHFAEKAHMLADYLEGLHKCYTYKKAKLESSEVPDNVNFVFDFFDQAYDAAVNLLAEHRQLINYIRCQDK</sequence>
<dbReference type="SUPFAM" id="SSF47413">
    <property type="entry name" value="lambda repressor-like DNA-binding domains"/>
    <property type="match status" value="1"/>
</dbReference>
<proteinExistence type="predicted"/>
<evidence type="ECO:0000256" key="1">
    <source>
        <dbReference type="ARBA" id="ARBA00023125"/>
    </source>
</evidence>
<gene>
    <name evidence="4" type="ORF">CRP01_23000</name>
</gene>
<accession>A0A2D0N6Q2</accession>
<dbReference type="EMBL" id="PDUD01000027">
    <property type="protein sequence ID" value="PHN04068.1"/>
    <property type="molecule type" value="Genomic_DNA"/>
</dbReference>